<evidence type="ECO:0000313" key="2">
    <source>
        <dbReference type="EMBL" id="RKN78380.1"/>
    </source>
</evidence>
<dbReference type="Pfam" id="PF17820">
    <property type="entry name" value="PDZ_6"/>
    <property type="match status" value="1"/>
</dbReference>
<name>A0A3B0BZM9_9FLAO</name>
<gene>
    <name evidence="2" type="ORF">D7Z94_19360</name>
</gene>
<keyword evidence="3" id="KW-1185">Reference proteome</keyword>
<dbReference type="Gene3D" id="2.40.70.10">
    <property type="entry name" value="Acid Proteases"/>
    <property type="match status" value="2"/>
</dbReference>
<comment type="caution">
    <text evidence="2">The sequence shown here is derived from an EMBL/GenBank/DDBJ whole genome shotgun (WGS) entry which is preliminary data.</text>
</comment>
<reference evidence="2 3" key="1">
    <citation type="submission" date="2018-10" db="EMBL/GenBank/DDBJ databases">
        <title>Ulvibacterium marinum gen. nov., sp. nov., a novel marine bacterium of the family Flavobacteriaceae, isolated from a culture of the green alga Ulva prolifera.</title>
        <authorList>
            <person name="Zhang Z."/>
        </authorList>
    </citation>
    <scope>NUCLEOTIDE SEQUENCE [LARGE SCALE GENOMIC DNA]</scope>
    <source>
        <strain evidence="2 3">CCMM003</strain>
    </source>
</reference>
<dbReference type="SMART" id="SM00228">
    <property type="entry name" value="PDZ"/>
    <property type="match status" value="1"/>
</dbReference>
<dbReference type="OrthoDB" id="3521766at2"/>
<dbReference type="PROSITE" id="PS50106">
    <property type="entry name" value="PDZ"/>
    <property type="match status" value="1"/>
</dbReference>
<dbReference type="Gene3D" id="2.30.42.10">
    <property type="match status" value="1"/>
</dbReference>
<dbReference type="Proteomes" id="UP000276603">
    <property type="component" value="Unassembled WGS sequence"/>
</dbReference>
<organism evidence="2 3">
    <name type="scientific">Ulvibacterium marinum</name>
    <dbReference type="NCBI Taxonomy" id="2419782"/>
    <lineage>
        <taxon>Bacteria</taxon>
        <taxon>Pseudomonadati</taxon>
        <taxon>Bacteroidota</taxon>
        <taxon>Flavobacteriia</taxon>
        <taxon>Flavobacteriales</taxon>
        <taxon>Flavobacteriaceae</taxon>
        <taxon>Ulvibacterium</taxon>
    </lineage>
</organism>
<dbReference type="InterPro" id="IPR041489">
    <property type="entry name" value="PDZ_6"/>
</dbReference>
<dbReference type="SUPFAM" id="SSF50156">
    <property type="entry name" value="PDZ domain-like"/>
    <property type="match status" value="1"/>
</dbReference>
<dbReference type="AlphaFoldDB" id="A0A3B0BZM9"/>
<dbReference type="InterPro" id="IPR001478">
    <property type="entry name" value="PDZ"/>
</dbReference>
<proteinExistence type="predicted"/>
<dbReference type="InterPro" id="IPR021109">
    <property type="entry name" value="Peptidase_aspartic_dom_sf"/>
</dbReference>
<evidence type="ECO:0000313" key="3">
    <source>
        <dbReference type="Proteomes" id="UP000276603"/>
    </source>
</evidence>
<feature type="domain" description="PDZ" evidence="1">
    <location>
        <begin position="347"/>
        <end position="418"/>
    </location>
</feature>
<dbReference type="EMBL" id="RBCJ01000004">
    <property type="protein sequence ID" value="RKN78380.1"/>
    <property type="molecule type" value="Genomic_DNA"/>
</dbReference>
<protein>
    <submittedName>
        <fullName evidence="2">PDZ domain-containing protein</fullName>
    </submittedName>
</protein>
<sequence>MLRKLNRILVYFTFLLMSFPLVGIAQGFDLPEGQKYQKVRFELINNLIIIPMEVNGTELSFILDSGVSKPILFNLSDQDSVQIKDVSEITIRGLGDGEPIKALSSKGNTFALKNVQNRDQLLYVVLDKDLNFSPSLGITVHGIIGYDLFRDFVVDINYASKVIKFHDPASYVYKKDKRSETLPLSVAAKKAYVDGSIFLKDAEDLPVRLLLDTGSSDAVWLFENDEIGIPDKNYDDFLGKGLSGDIFGKRTKINSIKLGSFSLKDAKAAFPERKSFGAIRYLGDRNGSIGGEVLKRFNIVFDYTNNKFTLRKNKNFKMPFHYNMSGIELQHDGVRYVSESIANSNGVVQSNKKSFGDVQILLENRTRLSLVPEIVVSGIRAGSPAEIAGLKEGDVVLSVNGKSVHRYKLQEILQMLNEKEGKRIRVRIARQDKDLLYTFVLKDLFKEKP</sequence>
<evidence type="ECO:0000259" key="1">
    <source>
        <dbReference type="PROSITE" id="PS50106"/>
    </source>
</evidence>
<dbReference type="InterPro" id="IPR036034">
    <property type="entry name" value="PDZ_sf"/>
</dbReference>
<accession>A0A3B0BZM9</accession>
<dbReference type="Pfam" id="PF13650">
    <property type="entry name" value="Asp_protease_2"/>
    <property type="match status" value="1"/>
</dbReference>